<dbReference type="EMBL" id="CP059893">
    <property type="protein sequence ID" value="QNJ89958.1"/>
    <property type="molecule type" value="Genomic_DNA"/>
</dbReference>
<feature type="compositionally biased region" description="Pro residues" evidence="1">
    <location>
        <begin position="193"/>
        <end position="223"/>
    </location>
</feature>
<feature type="region of interest" description="Disordered" evidence="1">
    <location>
        <begin position="43"/>
        <end position="88"/>
    </location>
</feature>
<feature type="compositionally biased region" description="Basic and acidic residues" evidence="1">
    <location>
        <begin position="57"/>
        <end position="68"/>
    </location>
</feature>
<geneLocation type="plasmid" evidence="2 3">
    <name>unnamed2</name>
</geneLocation>
<feature type="region of interest" description="Disordered" evidence="1">
    <location>
        <begin position="189"/>
        <end position="231"/>
    </location>
</feature>
<keyword evidence="2" id="KW-0614">Plasmid</keyword>
<name>A0A7G8P6J2_9MYCO</name>
<dbReference type="Proteomes" id="UP000515498">
    <property type="component" value="Plasmid unnamed2"/>
</dbReference>
<accession>A0A7G8P6J2</accession>
<evidence type="ECO:0000256" key="1">
    <source>
        <dbReference type="SAM" id="MobiDB-lite"/>
    </source>
</evidence>
<reference evidence="2 3" key="1">
    <citation type="submission" date="2020-07" db="EMBL/GenBank/DDBJ databases">
        <title>Draft genome sequence of four isobutane-metabolizing strains capable of cometabolically degrading diverse ether contaminants.</title>
        <authorList>
            <person name="Chen W."/>
            <person name="Faulkner N."/>
            <person name="Smith C."/>
            <person name="Hyman M."/>
        </authorList>
    </citation>
    <scope>NUCLEOTIDE SEQUENCE [LARGE SCALE GENOMIC DNA]</scope>
    <source>
        <strain evidence="2 3">2A</strain>
        <plasmid evidence="2 3">unnamed2</plasmid>
    </source>
</reference>
<feature type="compositionally biased region" description="Low complexity" evidence="1">
    <location>
        <begin position="44"/>
        <end position="55"/>
    </location>
</feature>
<dbReference type="RefSeq" id="WP_187095110.1">
    <property type="nucleotide sequence ID" value="NZ_CP059893.1"/>
</dbReference>
<dbReference type="AlphaFoldDB" id="A0A7G8P6J2"/>
<sequence>MRTRLAQLRYHWRRIPLRTRMGLLIAVVAIAGLAWQHNSTVETAAPRPDQQAAQDGEISHDGHDHNDGGHALGEYQPDPSELAAPPDFSPEAARVTAERFATNFASPNGDRDDWLARISADVMPELLDQYRLTDIRNVPQATVAQVNGPMAADPAVPTFQVSYSDGSSVETTLEMAVGGWKVSSVVPVDHPAAPLPSPSPTAPEPVAPAAPEPAPPTSPPPGVIPIAQTTP</sequence>
<proteinExistence type="predicted"/>
<evidence type="ECO:0000313" key="3">
    <source>
        <dbReference type="Proteomes" id="UP000515498"/>
    </source>
</evidence>
<protein>
    <submittedName>
        <fullName evidence="2">Uncharacterized protein</fullName>
    </submittedName>
</protein>
<evidence type="ECO:0000313" key="2">
    <source>
        <dbReference type="EMBL" id="QNJ89958.1"/>
    </source>
</evidence>
<dbReference type="KEGG" id="mflu:HZU40_00415"/>
<organism evidence="2 3">
    <name type="scientific">Mycolicibacterium fluoranthenivorans</name>
    <dbReference type="NCBI Taxonomy" id="258505"/>
    <lineage>
        <taxon>Bacteria</taxon>
        <taxon>Bacillati</taxon>
        <taxon>Actinomycetota</taxon>
        <taxon>Actinomycetes</taxon>
        <taxon>Mycobacteriales</taxon>
        <taxon>Mycobacteriaceae</taxon>
        <taxon>Mycolicibacterium</taxon>
    </lineage>
</organism>
<gene>
    <name evidence="2" type="ORF">HZU40_00415</name>
</gene>